<evidence type="ECO:0000256" key="2">
    <source>
        <dbReference type="ARBA" id="ARBA00023012"/>
    </source>
</evidence>
<dbReference type="InterPro" id="IPR005467">
    <property type="entry name" value="His_kinase_dom"/>
</dbReference>
<dbReference type="SMART" id="SM00387">
    <property type="entry name" value="HATPase_c"/>
    <property type="match status" value="1"/>
</dbReference>
<dbReference type="SUPFAM" id="SSF55874">
    <property type="entry name" value="ATPase domain of HSP90 chaperone/DNA topoisomerase II/histidine kinase"/>
    <property type="match status" value="1"/>
</dbReference>
<reference evidence="4 5" key="1">
    <citation type="submission" date="2021-10" db="EMBL/GenBank/DDBJ databases">
        <title>Anaerobic single-cell dispensing facilitates the cultivation of human gut bacteria.</title>
        <authorList>
            <person name="Afrizal A."/>
        </authorList>
    </citation>
    <scope>NUCLEOTIDE SEQUENCE [LARGE SCALE GENOMIC DNA]</scope>
    <source>
        <strain evidence="4 5">CLA-AA-H212</strain>
    </source>
</reference>
<dbReference type="PANTHER" id="PTHR40448:SF1">
    <property type="entry name" value="TWO-COMPONENT SENSOR HISTIDINE KINASE"/>
    <property type="match status" value="1"/>
</dbReference>
<dbReference type="Pfam" id="PF02518">
    <property type="entry name" value="HATPase_c"/>
    <property type="match status" value="1"/>
</dbReference>
<organism evidence="4 5">
    <name type="scientific">Coprococcus hominis</name>
    <name type="common">ex Arizal et al. 2022</name>
    <dbReference type="NCBI Taxonomy" id="2881262"/>
    <lineage>
        <taxon>Bacteria</taxon>
        <taxon>Bacillati</taxon>
        <taxon>Bacillota</taxon>
        <taxon>Clostridia</taxon>
        <taxon>Lachnospirales</taxon>
        <taxon>Lachnospiraceae</taxon>
        <taxon>Coprococcus</taxon>
    </lineage>
</organism>
<evidence type="ECO:0000313" key="4">
    <source>
        <dbReference type="EMBL" id="MCC2218750.1"/>
    </source>
</evidence>
<dbReference type="Proteomes" id="UP001198495">
    <property type="component" value="Unassembled WGS sequence"/>
</dbReference>
<keyword evidence="1" id="KW-0808">Transferase</keyword>
<dbReference type="InterPro" id="IPR036890">
    <property type="entry name" value="HATPase_C_sf"/>
</dbReference>
<dbReference type="PROSITE" id="PS50109">
    <property type="entry name" value="HIS_KIN"/>
    <property type="match status" value="1"/>
</dbReference>
<dbReference type="EMBL" id="JAJEQT010000004">
    <property type="protein sequence ID" value="MCC2218750.1"/>
    <property type="molecule type" value="Genomic_DNA"/>
</dbReference>
<gene>
    <name evidence="4" type="ORF">LKD28_06855</name>
</gene>
<evidence type="ECO:0000313" key="5">
    <source>
        <dbReference type="Proteomes" id="UP001198495"/>
    </source>
</evidence>
<accession>A0ABS8FNI3</accession>
<comment type="caution">
    <text evidence="4">The sequence shown here is derived from an EMBL/GenBank/DDBJ whole genome shotgun (WGS) entry which is preliminary data.</text>
</comment>
<keyword evidence="1" id="KW-0418">Kinase</keyword>
<dbReference type="Gene3D" id="3.30.565.10">
    <property type="entry name" value="Histidine kinase-like ATPase, C-terminal domain"/>
    <property type="match status" value="1"/>
</dbReference>
<sequence length="243" mass="27993">MTVTFMVILLLADIMVLNQQRTITIQQQDIKDYQTYEPMAHDLISDILGKQHDFNNQMNAIRMLPYTYKDYDSLSDAIANYSTFLEEEFNESELLKINLPVVAGFVFSKIKEAEQKGRLISVKIKNRSLITPVPEYDLIRILGILIDNAIEATEPGHTFSLILDSKNEHIRIQTKNEGGEISSELRKKMFVRGYSTKTSAEVRTSRGQGLPNLKELVDHYNGKIYLDNETFHEHTWICFTVEL</sequence>
<evidence type="ECO:0000259" key="3">
    <source>
        <dbReference type="PROSITE" id="PS50109"/>
    </source>
</evidence>
<keyword evidence="2" id="KW-0902">Two-component regulatory system</keyword>
<dbReference type="PANTHER" id="PTHR40448">
    <property type="entry name" value="TWO-COMPONENT SENSOR HISTIDINE KINASE"/>
    <property type="match status" value="1"/>
</dbReference>
<feature type="domain" description="Histidine kinase" evidence="3">
    <location>
        <begin position="49"/>
        <end position="243"/>
    </location>
</feature>
<dbReference type="RefSeq" id="WP_227573172.1">
    <property type="nucleotide sequence ID" value="NZ_JAJEQT010000004.1"/>
</dbReference>
<dbReference type="InterPro" id="IPR003594">
    <property type="entry name" value="HATPase_dom"/>
</dbReference>
<name>A0ABS8FNI3_9FIRM</name>
<protein>
    <submittedName>
        <fullName evidence="4">GHKL domain-containing protein</fullName>
    </submittedName>
</protein>
<keyword evidence="5" id="KW-1185">Reference proteome</keyword>
<evidence type="ECO:0000256" key="1">
    <source>
        <dbReference type="ARBA" id="ARBA00022777"/>
    </source>
</evidence>
<proteinExistence type="predicted"/>